<evidence type="ECO:0000256" key="7">
    <source>
        <dbReference type="ARBA" id="ARBA00024041"/>
    </source>
</evidence>
<keyword evidence="5 9" id="KW-1133">Transmembrane helix</keyword>
<evidence type="ECO:0000313" key="10">
    <source>
        <dbReference type="EMBL" id="CAE7235682.1"/>
    </source>
</evidence>
<evidence type="ECO:0000256" key="4">
    <source>
        <dbReference type="ARBA" id="ARBA00022692"/>
    </source>
</evidence>
<keyword evidence="11" id="KW-1185">Reference proteome</keyword>
<accession>A0A812L4G4</accession>
<feature type="transmembrane region" description="Helical" evidence="9">
    <location>
        <begin position="509"/>
        <end position="533"/>
    </location>
</feature>
<feature type="transmembrane region" description="Helical" evidence="9">
    <location>
        <begin position="782"/>
        <end position="801"/>
    </location>
</feature>
<organism evidence="10 11">
    <name type="scientific">Symbiodinium natans</name>
    <dbReference type="NCBI Taxonomy" id="878477"/>
    <lineage>
        <taxon>Eukaryota</taxon>
        <taxon>Sar</taxon>
        <taxon>Alveolata</taxon>
        <taxon>Dinophyceae</taxon>
        <taxon>Suessiales</taxon>
        <taxon>Symbiodiniaceae</taxon>
        <taxon>Symbiodinium</taxon>
    </lineage>
</organism>
<evidence type="ECO:0000256" key="5">
    <source>
        <dbReference type="ARBA" id="ARBA00022989"/>
    </source>
</evidence>
<dbReference type="InterPro" id="IPR002293">
    <property type="entry name" value="AA/rel_permease1"/>
</dbReference>
<dbReference type="OrthoDB" id="5982228at2759"/>
<evidence type="ECO:0000313" key="11">
    <source>
        <dbReference type="Proteomes" id="UP000604046"/>
    </source>
</evidence>
<keyword evidence="6 9" id="KW-0472">Membrane</keyword>
<dbReference type="Pfam" id="PF01135">
    <property type="entry name" value="PCMT"/>
    <property type="match status" value="1"/>
</dbReference>
<dbReference type="PANTHER" id="PTHR45826">
    <property type="entry name" value="POLYAMINE TRANSPORTER PUT1"/>
    <property type="match status" value="1"/>
</dbReference>
<comment type="subcellular location">
    <subcellularLocation>
        <location evidence="1">Cell membrane</location>
        <topology evidence="1">Multi-pass membrane protein</topology>
    </subcellularLocation>
</comment>
<dbReference type="AlphaFoldDB" id="A0A812L4G4"/>
<proteinExistence type="inferred from homology"/>
<dbReference type="SUPFAM" id="SSF53335">
    <property type="entry name" value="S-adenosyl-L-methionine-dependent methyltransferases"/>
    <property type="match status" value="1"/>
</dbReference>
<feature type="transmembrane region" description="Helical" evidence="9">
    <location>
        <begin position="718"/>
        <end position="737"/>
    </location>
</feature>
<dbReference type="InterPro" id="IPR044566">
    <property type="entry name" value="RMV1-like"/>
</dbReference>
<evidence type="ECO:0000256" key="2">
    <source>
        <dbReference type="ARBA" id="ARBA00022448"/>
    </source>
</evidence>
<dbReference type="Gene3D" id="1.20.1740.10">
    <property type="entry name" value="Amino acid/polyamine transporter I"/>
    <property type="match status" value="1"/>
</dbReference>
<comment type="caution">
    <text evidence="10">The sequence shown here is derived from an EMBL/GenBank/DDBJ whole genome shotgun (WGS) entry which is preliminary data.</text>
</comment>
<dbReference type="EMBL" id="CAJNDS010000813">
    <property type="protein sequence ID" value="CAE7235682.1"/>
    <property type="molecule type" value="Genomic_DNA"/>
</dbReference>
<comment type="similarity">
    <text evidence="7">Belongs to the amino acid-polyamine-organocation (APC) superfamily. Polyamine:cation symporter (PHS) (TC 2.A.3.12) family.</text>
</comment>
<name>A0A812L4G4_9DINO</name>
<dbReference type="Pfam" id="PF13520">
    <property type="entry name" value="AA_permease_2"/>
    <property type="match status" value="1"/>
</dbReference>
<feature type="transmembrane region" description="Helical" evidence="9">
    <location>
        <begin position="433"/>
        <end position="455"/>
    </location>
</feature>
<keyword evidence="4 9" id="KW-0812">Transmembrane</keyword>
<feature type="region of interest" description="Disordered" evidence="8">
    <location>
        <begin position="325"/>
        <end position="344"/>
    </location>
</feature>
<dbReference type="Proteomes" id="UP000604046">
    <property type="component" value="Unassembled WGS sequence"/>
</dbReference>
<feature type="transmembrane region" description="Helical" evidence="9">
    <location>
        <begin position="540"/>
        <end position="564"/>
    </location>
</feature>
<keyword evidence="3" id="KW-1003">Cell membrane</keyword>
<evidence type="ECO:0000256" key="6">
    <source>
        <dbReference type="ARBA" id="ARBA00023136"/>
    </source>
</evidence>
<reference evidence="10" key="1">
    <citation type="submission" date="2021-02" db="EMBL/GenBank/DDBJ databases">
        <authorList>
            <person name="Dougan E. K."/>
            <person name="Rhodes N."/>
            <person name="Thang M."/>
            <person name="Chan C."/>
        </authorList>
    </citation>
    <scope>NUCLEOTIDE SEQUENCE</scope>
</reference>
<feature type="transmembrane region" description="Helical" evidence="9">
    <location>
        <begin position="807"/>
        <end position="829"/>
    </location>
</feature>
<protein>
    <submittedName>
        <fullName evidence="10">PUT1 protein</fullName>
    </submittedName>
</protein>
<feature type="transmembrane region" description="Helical" evidence="9">
    <location>
        <begin position="617"/>
        <end position="639"/>
    </location>
</feature>
<dbReference type="CDD" id="cd02440">
    <property type="entry name" value="AdoMet_MTases"/>
    <property type="match status" value="1"/>
</dbReference>
<dbReference type="PANTHER" id="PTHR45826:SF2">
    <property type="entry name" value="AMINO ACID TRANSPORTER"/>
    <property type="match status" value="1"/>
</dbReference>
<evidence type="ECO:0000256" key="1">
    <source>
        <dbReference type="ARBA" id="ARBA00004651"/>
    </source>
</evidence>
<evidence type="ECO:0000256" key="9">
    <source>
        <dbReference type="SAM" id="Phobius"/>
    </source>
</evidence>
<dbReference type="GO" id="GO:0005886">
    <property type="term" value="C:plasma membrane"/>
    <property type="evidence" value="ECO:0007669"/>
    <property type="project" value="UniProtKB-SubCell"/>
</dbReference>
<dbReference type="InterPro" id="IPR029063">
    <property type="entry name" value="SAM-dependent_MTases_sf"/>
</dbReference>
<sequence>MPLKAGMSFLNIGSGTGYFSCLVAEVVGECGVNDGLELWPENVSHAQERCASLGKHHIEFNVGNVYQLDVNLGMRYDRIYIGACACPRAQYLYSLLEVGGVLVGPFQSGHSQQLRRVVRESEAHFKIEVLNSVHFASLVEPPATQEISDLDAPAPLGVLPVVGLPGVPFSFALRQKPWSVERNWAYPRSFRQVAAVLMQNQASGLGLVPLELWVEHILPWCPRWWFDVPGKRANSKSGTLAILAAASRSMSKAFFSSSTCSTRSASSFDEAEGTFSGDEVNITTNDEVPLVQPARRQQSFCRAAQRAVRRCIRCLSRLGDPSHRSDLAAPLPESRSPGLAWPGPPKLTPKLTDAIMMPVATRCAKATGSGGSDVADMSLTGPRCAFSGCSAAEFTDSVLENGKAGKLQVAIIYYSVAGGPFGTEDVISAAGPLLGVLGFVLMPAVWSVPEALVAAELATAFPSNAGYVTWVTAAFGPFWGFLEGFLSWVSGVSDNSIYPVLFCDYLKHILPAAADGTPRILCALTFTLALSWLNFIGLDIMGWSAVGLAIFTILPFLYIVLAGLPEVQLANLLVVPKLQEMDWQKYLNVLFWNLNYWDSASTLAGEVRDPRRVFPQALFIAMMIVISSYVFPLFVGVGIQTSMVKLRWRNWQSGTLTLVGEATGGALVKSWVVLSAAVSNIGQFTCEQAANAYQLEGMAELGWLPTCFTRRSRYNTPYVGLGTGLVVILALSTSDFISIVDLLNGIYCQAQLLEFLAFLRLRRASPNLRRPFRVPLDSMSGCIALLFLPIVFCLLLLALPLIKGNWNQVFCLVTVPVAGLILHMALALSRRRGWLIFTREPPRTVEELLAMQTPMSTCARSHHEPFLADTFHLPPATESDEHL</sequence>
<evidence type="ECO:0000256" key="3">
    <source>
        <dbReference type="ARBA" id="ARBA00022475"/>
    </source>
</evidence>
<dbReference type="GO" id="GO:0015203">
    <property type="term" value="F:polyamine transmembrane transporter activity"/>
    <property type="evidence" value="ECO:0007669"/>
    <property type="project" value="UniProtKB-ARBA"/>
</dbReference>
<dbReference type="Gene3D" id="3.40.50.150">
    <property type="entry name" value="Vaccinia Virus protein VP39"/>
    <property type="match status" value="1"/>
</dbReference>
<keyword evidence="2" id="KW-0813">Transport</keyword>
<gene>
    <name evidence="10" type="primary">PUT1</name>
    <name evidence="10" type="ORF">SNAT2548_LOCUS10085</name>
</gene>
<feature type="transmembrane region" description="Helical" evidence="9">
    <location>
        <begin position="467"/>
        <end position="489"/>
    </location>
</feature>
<evidence type="ECO:0000256" key="8">
    <source>
        <dbReference type="SAM" id="MobiDB-lite"/>
    </source>
</evidence>